<dbReference type="VEuPathDB" id="FungiDB:AMAG_02263"/>
<feature type="repeat" description="WD" evidence="3">
    <location>
        <begin position="214"/>
        <end position="253"/>
    </location>
</feature>
<dbReference type="PANTHER" id="PTHR22847">
    <property type="entry name" value="WD40 REPEAT PROTEIN"/>
    <property type="match status" value="1"/>
</dbReference>
<evidence type="ECO:0000256" key="3">
    <source>
        <dbReference type="PROSITE-ProRule" id="PRU00221"/>
    </source>
</evidence>
<evidence type="ECO:0000313" key="5">
    <source>
        <dbReference type="EMBL" id="KNE56459.1"/>
    </source>
</evidence>
<dbReference type="InterPro" id="IPR001680">
    <property type="entry name" value="WD40_rpt"/>
</dbReference>
<dbReference type="STRING" id="578462.A0A0L0S281"/>
<dbReference type="Gene3D" id="2.130.10.10">
    <property type="entry name" value="YVTN repeat-like/Quinoprotein amine dehydrogenase"/>
    <property type="match status" value="2"/>
</dbReference>
<dbReference type="OMA" id="TGCADTY"/>
<reference evidence="5 6" key="1">
    <citation type="submission" date="2009-11" db="EMBL/GenBank/DDBJ databases">
        <title>Annotation of Allomyces macrogynus ATCC 38327.</title>
        <authorList>
            <consortium name="The Broad Institute Genome Sequencing Platform"/>
            <person name="Russ C."/>
            <person name="Cuomo C."/>
            <person name="Burger G."/>
            <person name="Gray M.W."/>
            <person name="Holland P.W.H."/>
            <person name="King N."/>
            <person name="Lang F.B.F."/>
            <person name="Roger A.J."/>
            <person name="Ruiz-Trillo I."/>
            <person name="Young S.K."/>
            <person name="Zeng Q."/>
            <person name="Gargeya S."/>
            <person name="Fitzgerald M."/>
            <person name="Haas B."/>
            <person name="Abouelleil A."/>
            <person name="Alvarado L."/>
            <person name="Arachchi H.M."/>
            <person name="Berlin A."/>
            <person name="Chapman S.B."/>
            <person name="Gearin G."/>
            <person name="Goldberg J."/>
            <person name="Griggs A."/>
            <person name="Gujja S."/>
            <person name="Hansen M."/>
            <person name="Heiman D."/>
            <person name="Howarth C."/>
            <person name="Larimer J."/>
            <person name="Lui A."/>
            <person name="MacDonald P.J.P."/>
            <person name="McCowen C."/>
            <person name="Montmayeur A."/>
            <person name="Murphy C."/>
            <person name="Neiman D."/>
            <person name="Pearson M."/>
            <person name="Priest M."/>
            <person name="Roberts A."/>
            <person name="Saif S."/>
            <person name="Shea T."/>
            <person name="Sisk P."/>
            <person name="Stolte C."/>
            <person name="Sykes S."/>
            <person name="Wortman J."/>
            <person name="Nusbaum C."/>
            <person name="Birren B."/>
        </authorList>
    </citation>
    <scope>NUCLEOTIDE SEQUENCE [LARGE SCALE GENOMIC DNA]</scope>
    <source>
        <strain evidence="5 6">ATCC 38327</strain>
    </source>
</reference>
<keyword evidence="2" id="KW-0677">Repeat</keyword>
<feature type="compositionally biased region" description="Acidic residues" evidence="4">
    <location>
        <begin position="357"/>
        <end position="372"/>
    </location>
</feature>
<dbReference type="InterPro" id="IPR036322">
    <property type="entry name" value="WD40_repeat_dom_sf"/>
</dbReference>
<dbReference type="Proteomes" id="UP000054350">
    <property type="component" value="Unassembled WGS sequence"/>
</dbReference>
<dbReference type="PANTHER" id="PTHR22847:SF730">
    <property type="entry name" value="FUNGAL PROTEIN"/>
    <property type="match status" value="1"/>
</dbReference>
<dbReference type="PROSITE" id="PS50082">
    <property type="entry name" value="WD_REPEATS_2"/>
    <property type="match status" value="4"/>
</dbReference>
<dbReference type="OrthoDB" id="6262491at2759"/>
<dbReference type="SMART" id="SM00320">
    <property type="entry name" value="WD40"/>
    <property type="match status" value="6"/>
</dbReference>
<feature type="region of interest" description="Disordered" evidence="4">
    <location>
        <begin position="351"/>
        <end position="372"/>
    </location>
</feature>
<feature type="repeat" description="WD" evidence="3">
    <location>
        <begin position="172"/>
        <end position="213"/>
    </location>
</feature>
<feature type="repeat" description="WD" evidence="3">
    <location>
        <begin position="131"/>
        <end position="172"/>
    </location>
</feature>
<dbReference type="EMBL" id="GG745330">
    <property type="protein sequence ID" value="KNE56459.1"/>
    <property type="molecule type" value="Genomic_DNA"/>
</dbReference>
<evidence type="ECO:0000313" key="6">
    <source>
        <dbReference type="Proteomes" id="UP000054350"/>
    </source>
</evidence>
<proteinExistence type="predicted"/>
<dbReference type="AlphaFoldDB" id="A0A0L0S281"/>
<reference evidence="6" key="2">
    <citation type="submission" date="2009-11" db="EMBL/GenBank/DDBJ databases">
        <title>The Genome Sequence of Allomyces macrogynus strain ATCC 38327.</title>
        <authorList>
            <consortium name="The Broad Institute Genome Sequencing Platform"/>
            <person name="Russ C."/>
            <person name="Cuomo C."/>
            <person name="Shea T."/>
            <person name="Young S.K."/>
            <person name="Zeng Q."/>
            <person name="Koehrsen M."/>
            <person name="Haas B."/>
            <person name="Borodovsky M."/>
            <person name="Guigo R."/>
            <person name="Alvarado L."/>
            <person name="Berlin A."/>
            <person name="Borenstein D."/>
            <person name="Chen Z."/>
            <person name="Engels R."/>
            <person name="Freedman E."/>
            <person name="Gellesch M."/>
            <person name="Goldberg J."/>
            <person name="Griggs A."/>
            <person name="Gujja S."/>
            <person name="Heiman D."/>
            <person name="Hepburn T."/>
            <person name="Howarth C."/>
            <person name="Jen D."/>
            <person name="Larson L."/>
            <person name="Lewis B."/>
            <person name="Mehta T."/>
            <person name="Park D."/>
            <person name="Pearson M."/>
            <person name="Roberts A."/>
            <person name="Saif S."/>
            <person name="Shenoy N."/>
            <person name="Sisk P."/>
            <person name="Stolte C."/>
            <person name="Sykes S."/>
            <person name="Walk T."/>
            <person name="White J."/>
            <person name="Yandava C."/>
            <person name="Burger G."/>
            <person name="Gray M.W."/>
            <person name="Holland P.W.H."/>
            <person name="King N."/>
            <person name="Lang F.B.F."/>
            <person name="Roger A.J."/>
            <person name="Ruiz-Trillo I."/>
            <person name="Lander E."/>
            <person name="Nusbaum C."/>
        </authorList>
    </citation>
    <scope>NUCLEOTIDE SEQUENCE [LARGE SCALE GENOMIC DNA]</scope>
    <source>
        <strain evidence="6">ATCC 38327</strain>
    </source>
</reference>
<evidence type="ECO:0000256" key="2">
    <source>
        <dbReference type="ARBA" id="ARBA00022737"/>
    </source>
</evidence>
<dbReference type="CDD" id="cd00200">
    <property type="entry name" value="WD40"/>
    <property type="match status" value="1"/>
</dbReference>
<keyword evidence="1 3" id="KW-0853">WD repeat</keyword>
<dbReference type="GO" id="GO:1990234">
    <property type="term" value="C:transferase complex"/>
    <property type="evidence" value="ECO:0007669"/>
    <property type="project" value="UniProtKB-ARBA"/>
</dbReference>
<accession>A0A0L0S281</accession>
<keyword evidence="6" id="KW-1185">Reference proteome</keyword>
<dbReference type="PROSITE" id="PS50294">
    <property type="entry name" value="WD_REPEATS_REGION"/>
    <property type="match status" value="1"/>
</dbReference>
<protein>
    <submittedName>
        <fullName evidence="5">Uncharacterized protein</fullName>
    </submittedName>
</protein>
<sequence>MVNFGTNANDYFQSDASLRIAKIRELKCTNTLGNPVTLPAKILALKQFVSPHVPASISAPYLLVADAGFSARIVSAETGASLIVFKGHTGPVTSTAYYIDTAADDTFVFTGSWDKSVKKWSVKTGACVSTWNLHQDFVKSLALSPDAKTLYSGSSDKTIRQLNLATGKSVMLKGHTRGVEDLLVADEGKTLWSCSSDGSIRKWETATGTCTATLTGHDTSVYALFLDDETLWSASADKSVKRWPIMNEKIAAESSLDHADYVKALVPIHSAVLATGCRDEKIRIFDMGSEALLKVIDGHFDEVSALCLIGSTLYSGSLDCTLRSWSVSDILDPKIQFKLDIKLDEDEVVQHASSGLTEEEERELAELMSDDE</sequence>
<dbReference type="InterPro" id="IPR015943">
    <property type="entry name" value="WD40/YVTN_repeat-like_dom_sf"/>
</dbReference>
<organism evidence="5 6">
    <name type="scientific">Allomyces macrogynus (strain ATCC 38327)</name>
    <name type="common">Allomyces javanicus var. macrogynus</name>
    <dbReference type="NCBI Taxonomy" id="578462"/>
    <lineage>
        <taxon>Eukaryota</taxon>
        <taxon>Fungi</taxon>
        <taxon>Fungi incertae sedis</taxon>
        <taxon>Blastocladiomycota</taxon>
        <taxon>Blastocladiomycetes</taxon>
        <taxon>Blastocladiales</taxon>
        <taxon>Blastocladiaceae</taxon>
        <taxon>Allomyces</taxon>
    </lineage>
</organism>
<evidence type="ECO:0000256" key="4">
    <source>
        <dbReference type="SAM" id="MobiDB-lite"/>
    </source>
</evidence>
<feature type="repeat" description="WD" evidence="3">
    <location>
        <begin position="85"/>
        <end position="130"/>
    </location>
</feature>
<gene>
    <name evidence="5" type="ORF">AMAG_02263</name>
</gene>
<dbReference type="SUPFAM" id="SSF50978">
    <property type="entry name" value="WD40 repeat-like"/>
    <property type="match status" value="1"/>
</dbReference>
<evidence type="ECO:0000256" key="1">
    <source>
        <dbReference type="ARBA" id="ARBA00022574"/>
    </source>
</evidence>
<dbReference type="eggNOG" id="KOG0274">
    <property type="taxonomic scope" value="Eukaryota"/>
</dbReference>
<name>A0A0L0S281_ALLM3</name>
<dbReference type="Pfam" id="PF00400">
    <property type="entry name" value="WD40"/>
    <property type="match status" value="5"/>
</dbReference>